<keyword evidence="3" id="KW-0378">Hydrolase</keyword>
<evidence type="ECO:0000259" key="2">
    <source>
        <dbReference type="Pfam" id="PF11860"/>
    </source>
</evidence>
<dbReference type="Pfam" id="PF01471">
    <property type="entry name" value="PG_binding_1"/>
    <property type="match status" value="1"/>
</dbReference>
<protein>
    <submittedName>
        <fullName evidence="3">Hydrolase</fullName>
    </submittedName>
</protein>
<feature type="domain" description="N-acetylmuramidase" evidence="2">
    <location>
        <begin position="94"/>
        <end position="272"/>
    </location>
</feature>
<evidence type="ECO:0000313" key="4">
    <source>
        <dbReference type="Proteomes" id="UP000229433"/>
    </source>
</evidence>
<sequence length="275" mass="31448">MKTLRYRSQDQEVYFLEEVLQQLGYSVYVSTYFGKDTDAAVRDFQKKNDLVIDGVVGLKTWSKLLSARDNLFSFSDKLLGEADLKQFAEDFDVELAAVKAVNEVESSGKGFLIDGRPRILFEGHIFWRQLKKRGLNPADFVTDYTKDVLYETWTRSHYKGGAEEYERLEKAAGMSDLDAVHDTAYASASYGSYQIMGFHYESLGYPSVDAFVAHMYTHERAHLEAFGKFLKANNLLRHLQSKNWAAFAKGYNGPGYAQNKYDIKLEKAYQKYSNA</sequence>
<feature type="domain" description="Peptidoglycan binding-like" evidence="1">
    <location>
        <begin position="10"/>
        <end position="64"/>
    </location>
</feature>
<dbReference type="EMBL" id="NQXA01000002">
    <property type="protein sequence ID" value="PHQ30296.1"/>
    <property type="molecule type" value="Genomic_DNA"/>
</dbReference>
<comment type="caution">
    <text evidence="3">The sequence shown here is derived from an EMBL/GenBank/DDBJ whole genome shotgun (WGS) entry which is preliminary data.</text>
</comment>
<dbReference type="InterPro" id="IPR002477">
    <property type="entry name" value="Peptidoglycan-bd-like"/>
</dbReference>
<proteinExistence type="predicted"/>
<dbReference type="SUPFAM" id="SSF47090">
    <property type="entry name" value="PGBD-like"/>
    <property type="match status" value="1"/>
</dbReference>
<dbReference type="Gene3D" id="1.10.101.10">
    <property type="entry name" value="PGBD-like superfamily/PGBD"/>
    <property type="match status" value="1"/>
</dbReference>
<gene>
    <name evidence="3" type="ORF">CJ305_04855</name>
</gene>
<dbReference type="Proteomes" id="UP000229433">
    <property type="component" value="Unassembled WGS sequence"/>
</dbReference>
<dbReference type="AlphaFoldDB" id="A0A2G1VU48"/>
<dbReference type="GO" id="GO:0016787">
    <property type="term" value="F:hydrolase activity"/>
    <property type="evidence" value="ECO:0007669"/>
    <property type="project" value="UniProtKB-KW"/>
</dbReference>
<organism evidence="3 4">
    <name type="scientific">Leeuwenhoekiella nanhaiensis</name>
    <dbReference type="NCBI Taxonomy" id="1655491"/>
    <lineage>
        <taxon>Bacteria</taxon>
        <taxon>Pseudomonadati</taxon>
        <taxon>Bacteroidota</taxon>
        <taxon>Flavobacteriia</taxon>
        <taxon>Flavobacteriales</taxon>
        <taxon>Flavobacteriaceae</taxon>
        <taxon>Leeuwenhoekiella</taxon>
    </lineage>
</organism>
<dbReference type="RefSeq" id="WP_099645130.1">
    <property type="nucleotide sequence ID" value="NZ_KZ319288.1"/>
</dbReference>
<dbReference type="InterPro" id="IPR024408">
    <property type="entry name" value="Muramidase"/>
</dbReference>
<accession>A0A2G1VU48</accession>
<dbReference type="Pfam" id="PF11860">
    <property type="entry name" value="Muramidase"/>
    <property type="match status" value="1"/>
</dbReference>
<keyword evidence="4" id="KW-1185">Reference proteome</keyword>
<dbReference type="OrthoDB" id="1523598at2"/>
<evidence type="ECO:0000259" key="1">
    <source>
        <dbReference type="Pfam" id="PF01471"/>
    </source>
</evidence>
<name>A0A2G1VU48_9FLAO</name>
<reference evidence="3 4" key="1">
    <citation type="submission" date="2017-08" db="EMBL/GenBank/DDBJ databases">
        <title>The whole genome shortgun sequences of strain Leeuwenhoekiella nanhaiensis G18 from the South China Sea.</title>
        <authorList>
            <person name="Liu Q."/>
        </authorList>
    </citation>
    <scope>NUCLEOTIDE SEQUENCE [LARGE SCALE GENOMIC DNA]</scope>
    <source>
        <strain evidence="3 4">G18</strain>
    </source>
</reference>
<dbReference type="InterPro" id="IPR036365">
    <property type="entry name" value="PGBD-like_sf"/>
</dbReference>
<dbReference type="InterPro" id="IPR036366">
    <property type="entry name" value="PGBDSf"/>
</dbReference>
<evidence type="ECO:0000313" key="3">
    <source>
        <dbReference type="EMBL" id="PHQ30296.1"/>
    </source>
</evidence>